<feature type="domain" description="C3H1-type" evidence="14">
    <location>
        <begin position="157"/>
        <end position="185"/>
    </location>
</feature>
<keyword evidence="6 12" id="KW-0863">Zinc-finger</keyword>
<evidence type="ECO:0000256" key="13">
    <source>
        <dbReference type="SAM" id="Coils"/>
    </source>
</evidence>
<evidence type="ECO:0000313" key="16">
    <source>
        <dbReference type="EnsemblMetazoa" id="XP_024080313.1"/>
    </source>
</evidence>
<dbReference type="OMA" id="QYTRGIG"/>
<proteinExistence type="predicted"/>
<keyword evidence="9" id="KW-0238">DNA-binding</keyword>
<evidence type="ECO:0000256" key="12">
    <source>
        <dbReference type="PROSITE-ProRule" id="PRU00723"/>
    </source>
</evidence>
<organism evidence="16 17">
    <name type="scientific">Cimex lectularius</name>
    <name type="common">Bed bug</name>
    <name type="synonym">Acanthia lectularia</name>
    <dbReference type="NCBI Taxonomy" id="79782"/>
    <lineage>
        <taxon>Eukaryota</taxon>
        <taxon>Metazoa</taxon>
        <taxon>Ecdysozoa</taxon>
        <taxon>Arthropoda</taxon>
        <taxon>Hexapoda</taxon>
        <taxon>Insecta</taxon>
        <taxon>Pterygota</taxon>
        <taxon>Neoptera</taxon>
        <taxon>Paraneoptera</taxon>
        <taxon>Hemiptera</taxon>
        <taxon>Heteroptera</taxon>
        <taxon>Panheteroptera</taxon>
        <taxon>Cimicomorpha</taxon>
        <taxon>Cimicidae</taxon>
        <taxon>Cimex</taxon>
    </lineage>
</organism>
<dbReference type="PANTHER" id="PTHR46297">
    <property type="entry name" value="ZINC FINGER CCCH-TYPE WITH G PATCH DOMAIN-CONTAINING PROTEIN"/>
    <property type="match status" value="1"/>
</dbReference>
<evidence type="ECO:0000259" key="14">
    <source>
        <dbReference type="PROSITE" id="PS50103"/>
    </source>
</evidence>
<dbReference type="GO" id="GO:0000978">
    <property type="term" value="F:RNA polymerase II cis-regulatory region sequence-specific DNA binding"/>
    <property type="evidence" value="ECO:0007669"/>
    <property type="project" value="TreeGrafter"/>
</dbReference>
<keyword evidence="5 12" id="KW-0479">Metal-binding</keyword>
<keyword evidence="7 12" id="KW-0862">Zinc</keyword>
<dbReference type="SMART" id="SM00356">
    <property type="entry name" value="ZnF_C3H1"/>
    <property type="match status" value="1"/>
</dbReference>
<comment type="subcellular location">
    <subcellularLocation>
        <location evidence="2">Nucleus</location>
    </subcellularLocation>
</comment>
<evidence type="ECO:0000256" key="6">
    <source>
        <dbReference type="ARBA" id="ARBA00022771"/>
    </source>
</evidence>
<keyword evidence="10" id="KW-0804">Transcription</keyword>
<feature type="domain" description="G-patch" evidence="15">
    <location>
        <begin position="312"/>
        <end position="358"/>
    </location>
</feature>
<dbReference type="EnsemblMetazoa" id="XM_024224545.1">
    <property type="protein sequence ID" value="XP_024080313.1"/>
    <property type="gene ID" value="LOC106660997"/>
</dbReference>
<comment type="function">
    <text evidence="1">Transcription repressor.</text>
</comment>
<dbReference type="Proteomes" id="UP000494040">
    <property type="component" value="Unassembled WGS sequence"/>
</dbReference>
<evidence type="ECO:0000256" key="4">
    <source>
        <dbReference type="ARBA" id="ARBA00022491"/>
    </source>
</evidence>
<evidence type="ECO:0000256" key="10">
    <source>
        <dbReference type="ARBA" id="ARBA00023163"/>
    </source>
</evidence>
<dbReference type="GO" id="GO:0005634">
    <property type="term" value="C:nucleus"/>
    <property type="evidence" value="ECO:0007669"/>
    <property type="project" value="UniProtKB-SubCell"/>
</dbReference>
<dbReference type="EnsemblMetazoa" id="XM_024224546.1">
    <property type="protein sequence ID" value="XP_024080314.1"/>
    <property type="gene ID" value="LOC106660997"/>
</dbReference>
<keyword evidence="17" id="KW-1185">Reference proteome</keyword>
<dbReference type="InterPro" id="IPR041367">
    <property type="entry name" value="Znf-CCCH_4"/>
</dbReference>
<dbReference type="SMART" id="SM00443">
    <property type="entry name" value="G_patch"/>
    <property type="match status" value="1"/>
</dbReference>
<dbReference type="OrthoDB" id="5842926at2759"/>
<evidence type="ECO:0000256" key="11">
    <source>
        <dbReference type="ARBA" id="ARBA00023242"/>
    </source>
</evidence>
<reference evidence="16" key="1">
    <citation type="submission" date="2022-01" db="UniProtKB">
        <authorList>
            <consortium name="EnsemblMetazoa"/>
        </authorList>
    </citation>
    <scope>IDENTIFICATION</scope>
</reference>
<dbReference type="InterPro" id="IPR000467">
    <property type="entry name" value="G_patch_dom"/>
</dbReference>
<evidence type="ECO:0000256" key="8">
    <source>
        <dbReference type="ARBA" id="ARBA00023015"/>
    </source>
</evidence>
<keyword evidence="11" id="KW-0539">Nucleus</keyword>
<keyword evidence="8" id="KW-0805">Transcription regulation</keyword>
<keyword evidence="13" id="KW-0175">Coiled coil</keyword>
<dbReference type="GeneID" id="106660997"/>
<evidence type="ECO:0000256" key="9">
    <source>
        <dbReference type="ARBA" id="ARBA00023125"/>
    </source>
</evidence>
<dbReference type="RefSeq" id="XP_024080313.1">
    <property type="nucleotide sequence ID" value="XM_024224545.1"/>
</dbReference>
<dbReference type="InterPro" id="IPR000571">
    <property type="entry name" value="Znf_CCCH"/>
</dbReference>
<dbReference type="Pfam" id="PF18044">
    <property type="entry name" value="zf-CCCH_4"/>
    <property type="match status" value="1"/>
</dbReference>
<accession>A0A8I6SR85</accession>
<dbReference type="PROSITE" id="PS50174">
    <property type="entry name" value="G_PATCH"/>
    <property type="match status" value="1"/>
</dbReference>
<dbReference type="Pfam" id="PF01585">
    <property type="entry name" value="G-patch"/>
    <property type="match status" value="1"/>
</dbReference>
<keyword evidence="4" id="KW-0678">Repressor</keyword>
<name>A0A8I6SR85_CIMLE</name>
<dbReference type="KEGG" id="clec:106660997"/>
<dbReference type="GO" id="GO:0001227">
    <property type="term" value="F:DNA-binding transcription repressor activity, RNA polymerase II-specific"/>
    <property type="evidence" value="ECO:0007669"/>
    <property type="project" value="TreeGrafter"/>
</dbReference>
<protein>
    <recommendedName>
        <fullName evidence="3">Zinc finger CCCH-type with G patch domain-containing protein</fullName>
    </recommendedName>
</protein>
<dbReference type="RefSeq" id="XP_024080314.1">
    <property type="nucleotide sequence ID" value="XM_024224546.1"/>
</dbReference>
<dbReference type="Gene3D" id="2.30.30.1190">
    <property type="match status" value="1"/>
</dbReference>
<feature type="zinc finger region" description="C3H1-type" evidence="12">
    <location>
        <begin position="157"/>
        <end position="185"/>
    </location>
</feature>
<dbReference type="CDD" id="cd20384">
    <property type="entry name" value="Tudor_ZGPAT"/>
    <property type="match status" value="1"/>
</dbReference>
<feature type="coiled-coil region" evidence="13">
    <location>
        <begin position="4"/>
        <end position="61"/>
    </location>
</feature>
<evidence type="ECO:0000256" key="7">
    <source>
        <dbReference type="ARBA" id="ARBA00022833"/>
    </source>
</evidence>
<sequence>MESAESLKESIELYKAQLDQIKQALTSTESEEDISKLTSLKNDIEELLRLTQDSLDTLENKKDDPLNDEYALFKAELESLEGNCNGDAIEEKPKVEEAPCIKDELSELVGSKCQAPYTNKFGVVSYGNGLVLNVEMTESVTDLENIMVRVMFTNPTEKNMVPCPYFLDNKCNYGEEKCKYSHGYLVSFAQLREYKEPDFTKLKRKCRVLAKIGNSDLWFQTIIENMCDDEYCYIKFGKELVKVHMSNILPLNDSEDSDSDLTSDSELDEIEENQADEIEENQAFRLNQEAMVELSLSRTVNPKKLGAWEAHTKGIGSKLMQKMGYIVGCGLGKNGEGILNPVEAQVLPAGKSLDHVMNLKEQAGGSKDLFSADRVQRKLAAQALRRSKREYHRQKNLEKHNVFNIINNKLNLGAGPSKQKTKKPKVNNLQLSTNQELNVERFKIAEDIRESQKQIYILSESLTRHKPGSVPHNHIRGKLESEHNKLASLQTFDNKVEREQILRETKKKMTIF</sequence>
<evidence type="ECO:0000256" key="1">
    <source>
        <dbReference type="ARBA" id="ARBA00004062"/>
    </source>
</evidence>
<dbReference type="PANTHER" id="PTHR46297:SF1">
    <property type="entry name" value="ZINC FINGER CCCH-TYPE WITH G PATCH DOMAIN-CONTAINING PROTEIN"/>
    <property type="match status" value="1"/>
</dbReference>
<dbReference type="GO" id="GO:0008270">
    <property type="term" value="F:zinc ion binding"/>
    <property type="evidence" value="ECO:0007669"/>
    <property type="project" value="UniProtKB-KW"/>
</dbReference>
<dbReference type="AlphaFoldDB" id="A0A8I6SR85"/>
<evidence type="ECO:0000259" key="15">
    <source>
        <dbReference type="PROSITE" id="PS50174"/>
    </source>
</evidence>
<evidence type="ECO:0000256" key="3">
    <source>
        <dbReference type="ARBA" id="ARBA00022414"/>
    </source>
</evidence>
<dbReference type="PROSITE" id="PS50103">
    <property type="entry name" value="ZF_C3H1"/>
    <property type="match status" value="1"/>
</dbReference>
<evidence type="ECO:0000256" key="5">
    <source>
        <dbReference type="ARBA" id="ARBA00022723"/>
    </source>
</evidence>
<evidence type="ECO:0000256" key="2">
    <source>
        <dbReference type="ARBA" id="ARBA00004123"/>
    </source>
</evidence>
<evidence type="ECO:0000313" key="17">
    <source>
        <dbReference type="Proteomes" id="UP000494040"/>
    </source>
</evidence>